<evidence type="ECO:0000256" key="1">
    <source>
        <dbReference type="SAM" id="MobiDB-lite"/>
    </source>
</evidence>
<feature type="compositionally biased region" description="Pro residues" evidence="1">
    <location>
        <begin position="147"/>
        <end position="170"/>
    </location>
</feature>
<feature type="compositionally biased region" description="Polar residues" evidence="1">
    <location>
        <begin position="174"/>
        <end position="191"/>
    </location>
</feature>
<name>A0A951UPA9_9CYAN</name>
<reference evidence="2" key="2">
    <citation type="journal article" date="2022" name="Microbiol. Resour. Announc.">
        <title>Metagenome Sequencing to Explore Phylogenomics of Terrestrial Cyanobacteria.</title>
        <authorList>
            <person name="Ward R.D."/>
            <person name="Stajich J.E."/>
            <person name="Johansen J.R."/>
            <person name="Huntemann M."/>
            <person name="Clum A."/>
            <person name="Foster B."/>
            <person name="Foster B."/>
            <person name="Roux S."/>
            <person name="Palaniappan K."/>
            <person name="Varghese N."/>
            <person name="Mukherjee S."/>
            <person name="Reddy T.B.K."/>
            <person name="Daum C."/>
            <person name="Copeland A."/>
            <person name="Chen I.A."/>
            <person name="Ivanova N.N."/>
            <person name="Kyrpides N.C."/>
            <person name="Shapiro N."/>
            <person name="Eloe-Fadrosh E.A."/>
            <person name="Pietrasiak N."/>
        </authorList>
    </citation>
    <scope>NUCLEOTIDE SEQUENCE</scope>
    <source>
        <strain evidence="2">UHER 2000/2452</strain>
    </source>
</reference>
<accession>A0A951UPA9</accession>
<gene>
    <name evidence="2" type="ORF">KME15_13160</name>
</gene>
<dbReference type="EMBL" id="JAHHHD010000013">
    <property type="protein sequence ID" value="MBW4659618.1"/>
    <property type="molecule type" value="Genomic_DNA"/>
</dbReference>
<comment type="caution">
    <text evidence="2">The sequence shown here is derived from an EMBL/GenBank/DDBJ whole genome shotgun (WGS) entry which is preliminary data.</text>
</comment>
<dbReference type="SUPFAM" id="SSF89260">
    <property type="entry name" value="Collagen-binding domain"/>
    <property type="match status" value="1"/>
</dbReference>
<evidence type="ECO:0000313" key="3">
    <source>
        <dbReference type="Proteomes" id="UP000757435"/>
    </source>
</evidence>
<dbReference type="Proteomes" id="UP000757435">
    <property type="component" value="Unassembled WGS sequence"/>
</dbReference>
<dbReference type="AlphaFoldDB" id="A0A951UPA9"/>
<reference evidence="2" key="1">
    <citation type="submission" date="2021-05" db="EMBL/GenBank/DDBJ databases">
        <authorList>
            <person name="Pietrasiak N."/>
            <person name="Ward R."/>
            <person name="Stajich J.E."/>
            <person name="Kurbessoian T."/>
        </authorList>
    </citation>
    <scope>NUCLEOTIDE SEQUENCE</scope>
    <source>
        <strain evidence="2">UHER 2000/2452</strain>
    </source>
</reference>
<evidence type="ECO:0000313" key="2">
    <source>
        <dbReference type="EMBL" id="MBW4659618.1"/>
    </source>
</evidence>
<protein>
    <recommendedName>
        <fullName evidence="4">Peptidase C-terminal archaeal/bacterial domain-containing protein</fullName>
    </recommendedName>
</protein>
<feature type="region of interest" description="Disordered" evidence="1">
    <location>
        <begin position="137"/>
        <end position="191"/>
    </location>
</feature>
<proteinExistence type="predicted"/>
<dbReference type="Gene3D" id="2.60.120.380">
    <property type="match status" value="3"/>
</dbReference>
<organism evidence="2 3">
    <name type="scientific">Drouetiella hepatica Uher 2000/2452</name>
    <dbReference type="NCBI Taxonomy" id="904376"/>
    <lineage>
        <taxon>Bacteria</taxon>
        <taxon>Bacillati</taxon>
        <taxon>Cyanobacteriota</taxon>
        <taxon>Cyanophyceae</taxon>
        <taxon>Oculatellales</taxon>
        <taxon>Oculatellaceae</taxon>
        <taxon>Drouetiella</taxon>
    </lineage>
</organism>
<sequence length="876" mass="91667">MADRDNRLNGASRLSFPINRNNSLGKSDLDDLYRFNLSTGSTRSSFSLGVSGIKRGANFDVEVYKFKLADRQVLRAIGKTEFRKIRGGVLRNNLQLVGASRVGGNRNEAITSELANGSYVIRVLRKQGDSRYKLTGSATEISTVPNPTNPDPTNPNPTNPNPTNPDPIPDPRNLISTAPDTAIPNSAITGSVSDTDTQDYYKITPTASGDYLFDLTGASGDTNFEVISSDQTTALKRSLNAGNDKAIVPLAAGSTYYFRVFQAAAGNNTNYSLGVTPLSDSYSGSYSNGAGLGSAASLTLTSTPQTLSNYVVDQGINSPEDLFSFNVSTAQGFVTLELTDMPIGNLGLQLFKSGETVEQGLTLDRSRNPDGSYPAEVIAGRVTQGQYYVRVIPSGASEGSTYNLTLKITDKSGLPAISRDIKFGADDSRPGNITAVGSLAYFSASDDEGTALYRTDGTLDGTKKIRAFTSLEKFATVGTGIDSRLYFVADDGSTGKELWTTDGTVATKVVDLFAGSGGGAPDQLAAAGNNLYFVGSPGTTSTALYRVNGTSVTMIARGDDTLTNPDGSTSAAPVINSFTSLTGIDQTLYFSGIPGTGNTGAELFTISNVENAPTLTELRPGASSSTPSNFVLVAGKLFATASVAGLSSKQLIRIDALGPTPSYAIVRSSNTENLTFTNAQKLQYTVTDSGALYFTATSASEGSELFRLNSPGAAPSAGFLDAGLVSDIATGFSDSSNPTNLVHIGNTVYFFANDNRNVDDGQGNTTLIGSGRELWKTDGTPSGTSIVQDIQGGTGNSSIGDRAEMTVFGGKLYFTANDGSAGTEIWESNGQLNGTVSNEINAVSAQGADPTQLTIVGSSLFFAATDGLNGQELWSI</sequence>
<evidence type="ECO:0008006" key="4">
    <source>
        <dbReference type="Google" id="ProtNLM"/>
    </source>
</evidence>